<feature type="transmembrane region" description="Helical" evidence="5">
    <location>
        <begin position="12"/>
        <end position="28"/>
    </location>
</feature>
<dbReference type="EMBL" id="FNZK01000020">
    <property type="protein sequence ID" value="SEJ86324.1"/>
    <property type="molecule type" value="Genomic_DNA"/>
</dbReference>
<dbReference type="AlphaFoldDB" id="A0A1H7CAN1"/>
<dbReference type="Proteomes" id="UP000199662">
    <property type="component" value="Unassembled WGS sequence"/>
</dbReference>
<dbReference type="STRING" id="84035.SAMN05660742_12065"/>
<evidence type="ECO:0000313" key="7">
    <source>
        <dbReference type="Proteomes" id="UP000199662"/>
    </source>
</evidence>
<keyword evidence="3 5" id="KW-1133">Transmembrane helix</keyword>
<name>A0A1H7CAN1_9FIRM</name>
<gene>
    <name evidence="6" type="ORF">SAMN05660742_12065</name>
</gene>
<accession>A0A1H7CAN1</accession>
<feature type="transmembrane region" description="Helical" evidence="5">
    <location>
        <begin position="190"/>
        <end position="213"/>
    </location>
</feature>
<evidence type="ECO:0000256" key="3">
    <source>
        <dbReference type="ARBA" id="ARBA00022989"/>
    </source>
</evidence>
<sequence length="321" mass="33977">MINNIAGIITRLFPLWVIVFAVAAFLFPEPFKPFAGSISYLLGLIMLGMGLTMTLGDFKLVLTRPKDVAYGVLLRYLVMPTVAFCVAKVLDLPPLLAAGLILVGACPSGTASNVMTFIAKGDTALSVTISSVNTLLAPIVTPFIFLWLAGTLIPIQADALLIDILKIVLFPIVLGLLLRTFCYSFVKQIMTLIPLISVVAIIAIITIVVALSAAKLVTIAAIAFVAVALHNGFGLSLGYGISRLVGMPHKKAKAVSFEIGMENSGLAVALAIAHLDPVAAIPGVIFSVWHNFTGSLLAGYWGAKDEIEPTMAETVDLDSKV</sequence>
<keyword evidence="2 5" id="KW-0812">Transmembrane</keyword>
<dbReference type="InterPro" id="IPR002657">
    <property type="entry name" value="BilAc:Na_symport/Acr3"/>
</dbReference>
<keyword evidence="7" id="KW-1185">Reference proteome</keyword>
<proteinExistence type="predicted"/>
<feature type="transmembrane region" description="Helical" evidence="5">
    <location>
        <begin position="219"/>
        <end position="241"/>
    </location>
</feature>
<protein>
    <submittedName>
        <fullName evidence="6">Bile acid:Na+ symporter, BASS family</fullName>
    </submittedName>
</protein>
<feature type="transmembrane region" description="Helical" evidence="5">
    <location>
        <begin position="34"/>
        <end position="56"/>
    </location>
</feature>
<dbReference type="InterPro" id="IPR004710">
    <property type="entry name" value="Bilac:Na_transpt"/>
</dbReference>
<evidence type="ECO:0000256" key="5">
    <source>
        <dbReference type="SAM" id="Phobius"/>
    </source>
</evidence>
<feature type="transmembrane region" description="Helical" evidence="5">
    <location>
        <begin position="96"/>
        <end position="119"/>
    </location>
</feature>
<evidence type="ECO:0000256" key="4">
    <source>
        <dbReference type="ARBA" id="ARBA00023136"/>
    </source>
</evidence>
<feature type="transmembrane region" description="Helical" evidence="5">
    <location>
        <begin position="131"/>
        <end position="153"/>
    </location>
</feature>
<feature type="transmembrane region" description="Helical" evidence="5">
    <location>
        <begin position="68"/>
        <end position="90"/>
    </location>
</feature>
<organism evidence="6 7">
    <name type="scientific">Propionispira arboris</name>
    <dbReference type="NCBI Taxonomy" id="84035"/>
    <lineage>
        <taxon>Bacteria</taxon>
        <taxon>Bacillati</taxon>
        <taxon>Bacillota</taxon>
        <taxon>Negativicutes</taxon>
        <taxon>Selenomonadales</taxon>
        <taxon>Selenomonadaceae</taxon>
        <taxon>Propionispira</taxon>
    </lineage>
</organism>
<feature type="transmembrane region" description="Helical" evidence="5">
    <location>
        <begin position="159"/>
        <end position="178"/>
    </location>
</feature>
<evidence type="ECO:0000256" key="1">
    <source>
        <dbReference type="ARBA" id="ARBA00004141"/>
    </source>
</evidence>
<dbReference type="InterPro" id="IPR038770">
    <property type="entry name" value="Na+/solute_symporter_sf"/>
</dbReference>
<dbReference type="GO" id="GO:0016020">
    <property type="term" value="C:membrane"/>
    <property type="evidence" value="ECO:0007669"/>
    <property type="project" value="UniProtKB-SubCell"/>
</dbReference>
<dbReference type="RefSeq" id="WP_091834419.1">
    <property type="nucleotide sequence ID" value="NZ_FNZK01000020.1"/>
</dbReference>
<evidence type="ECO:0000256" key="2">
    <source>
        <dbReference type="ARBA" id="ARBA00022692"/>
    </source>
</evidence>
<evidence type="ECO:0000313" key="6">
    <source>
        <dbReference type="EMBL" id="SEJ86324.1"/>
    </source>
</evidence>
<reference evidence="7" key="1">
    <citation type="submission" date="2016-10" db="EMBL/GenBank/DDBJ databases">
        <authorList>
            <person name="Varghese N."/>
            <person name="Submissions S."/>
        </authorList>
    </citation>
    <scope>NUCLEOTIDE SEQUENCE [LARGE SCALE GENOMIC DNA]</scope>
    <source>
        <strain evidence="7">DSM 2179</strain>
    </source>
</reference>
<comment type="subcellular location">
    <subcellularLocation>
        <location evidence="1">Membrane</location>
        <topology evidence="1">Multi-pass membrane protein</topology>
    </subcellularLocation>
</comment>
<dbReference type="PANTHER" id="PTHR10361:SF28">
    <property type="entry name" value="P3 PROTEIN-RELATED"/>
    <property type="match status" value="1"/>
</dbReference>
<dbReference type="Gene3D" id="1.20.1530.20">
    <property type="match status" value="1"/>
</dbReference>
<dbReference type="Pfam" id="PF01758">
    <property type="entry name" value="SBF"/>
    <property type="match status" value="1"/>
</dbReference>
<keyword evidence="4 5" id="KW-0472">Membrane</keyword>
<dbReference type="PANTHER" id="PTHR10361">
    <property type="entry name" value="SODIUM-BILE ACID COTRANSPORTER"/>
    <property type="match status" value="1"/>
</dbReference>